<sequence length="326" mass="36677">MKTVIFWLALLVVTLWGALALRVQFAQIWPLITLAAAVALVVWARLGPGYGWWGLGLLALGLLGWFFSLTPRQDRDWAADVEHIVRGRIEGDLVHLENIRAFRWRDADHAAEAWTSRTIDLRQITGADMITSVWDNPDIAHLLVSFRFAEGDPLTFSVEIRREKGEKFSVLGGFFRQFELALIAADERDIVQWRAVPRGEEVRLYPLQLRPDQLAEVFLQYVALGNQLNEAPRWYNTALSNCTTVVWQLSKVLSRDLPLSPSLLLSGRLPEYLDGFGVLAGEGSLSDKRAAALISERARAWPESGSFSAWIRQDGKLGKQEVTEGL</sequence>
<evidence type="ECO:0000256" key="1">
    <source>
        <dbReference type="SAM" id="Phobius"/>
    </source>
</evidence>
<accession>A0ABS8CJT1</accession>
<feature type="domain" description="Lnb N-terminal periplasmic" evidence="2">
    <location>
        <begin position="111"/>
        <end position="259"/>
    </location>
</feature>
<dbReference type="Proteomes" id="UP001198571">
    <property type="component" value="Unassembled WGS sequence"/>
</dbReference>
<dbReference type="RefSeq" id="WP_226934521.1">
    <property type="nucleotide sequence ID" value="NZ_JACDXX010000004.1"/>
</dbReference>
<keyword evidence="1" id="KW-0472">Membrane</keyword>
<name>A0ABS8CJT1_9RHOB</name>
<organism evidence="3 4">
    <name type="scientific">Pseudogemmobacter faecipullorum</name>
    <dbReference type="NCBI Taxonomy" id="2755041"/>
    <lineage>
        <taxon>Bacteria</taxon>
        <taxon>Pseudomonadati</taxon>
        <taxon>Pseudomonadota</taxon>
        <taxon>Alphaproteobacteria</taxon>
        <taxon>Rhodobacterales</taxon>
        <taxon>Paracoccaceae</taxon>
        <taxon>Pseudogemmobacter</taxon>
    </lineage>
</organism>
<gene>
    <name evidence="3" type="ORF">H0485_06315</name>
</gene>
<protein>
    <submittedName>
        <fullName evidence="3">DUF4105 domain-containing protein</fullName>
    </submittedName>
</protein>
<proteinExistence type="predicted"/>
<keyword evidence="1" id="KW-1133">Transmembrane helix</keyword>
<evidence type="ECO:0000259" key="2">
    <source>
        <dbReference type="Pfam" id="PF13387"/>
    </source>
</evidence>
<reference evidence="3 4" key="1">
    <citation type="submission" date="2020-07" db="EMBL/GenBank/DDBJ databases">
        <title>Pseudogemmobacter sp. nov., isolated from poultry manure in Taiwan.</title>
        <authorList>
            <person name="Lin S.-Y."/>
            <person name="Tang Y.-S."/>
            <person name="Young C.-C."/>
        </authorList>
    </citation>
    <scope>NUCLEOTIDE SEQUENCE [LARGE SCALE GENOMIC DNA]</scope>
    <source>
        <strain evidence="3 4">CC-YST710</strain>
    </source>
</reference>
<comment type="caution">
    <text evidence="3">The sequence shown here is derived from an EMBL/GenBank/DDBJ whole genome shotgun (WGS) entry which is preliminary data.</text>
</comment>
<keyword evidence="1" id="KW-0812">Transmembrane</keyword>
<dbReference type="EMBL" id="JACDXX010000004">
    <property type="protein sequence ID" value="MCB5409616.1"/>
    <property type="molecule type" value="Genomic_DNA"/>
</dbReference>
<feature type="transmembrane region" description="Helical" evidence="1">
    <location>
        <begin position="50"/>
        <end position="69"/>
    </location>
</feature>
<evidence type="ECO:0000313" key="3">
    <source>
        <dbReference type="EMBL" id="MCB5409616.1"/>
    </source>
</evidence>
<dbReference type="InterPro" id="IPR025178">
    <property type="entry name" value="Lnb_N"/>
</dbReference>
<evidence type="ECO:0000313" key="4">
    <source>
        <dbReference type="Proteomes" id="UP001198571"/>
    </source>
</evidence>
<keyword evidence="4" id="KW-1185">Reference proteome</keyword>
<dbReference type="Pfam" id="PF13387">
    <property type="entry name" value="Lnb_N"/>
    <property type="match status" value="1"/>
</dbReference>